<dbReference type="EMBL" id="OX459966">
    <property type="protein sequence ID" value="CAI9171501.1"/>
    <property type="molecule type" value="Genomic_DNA"/>
</dbReference>
<accession>A0ABN8ZES9</accession>
<feature type="region of interest" description="Disordered" evidence="1">
    <location>
        <begin position="61"/>
        <end position="107"/>
    </location>
</feature>
<evidence type="ECO:0000313" key="3">
    <source>
        <dbReference type="Proteomes" id="UP001176941"/>
    </source>
</evidence>
<proteinExistence type="predicted"/>
<evidence type="ECO:0000256" key="1">
    <source>
        <dbReference type="SAM" id="MobiDB-lite"/>
    </source>
</evidence>
<reference evidence="2" key="1">
    <citation type="submission" date="2023-04" db="EMBL/GenBank/DDBJ databases">
        <authorList>
            <consortium name="ELIXIR-Norway"/>
        </authorList>
    </citation>
    <scope>NUCLEOTIDE SEQUENCE [LARGE SCALE GENOMIC DNA]</scope>
</reference>
<sequence length="136" mass="14635">MTKGGSVPTQQLPEACCRVRGEARPVCVQPSSPSSLVCLMLFKLQMAVWFREHSSPGKPAAVRQRWGFAPGGGGGNPGKAGRASTFMWPRRASGSPPLPAPPRELREPCGRVLRPVQQDWEGLRSPVSSCQSPARC</sequence>
<gene>
    <name evidence="2" type="ORF">MRATA1EN1_LOCUS20463</name>
</gene>
<keyword evidence="3" id="KW-1185">Reference proteome</keyword>
<name>A0ABN8ZES9_RANTA</name>
<protein>
    <submittedName>
        <fullName evidence="2">Uncharacterized protein</fullName>
    </submittedName>
</protein>
<dbReference type="Proteomes" id="UP001176941">
    <property type="component" value="Chromosome 30"/>
</dbReference>
<evidence type="ECO:0000313" key="2">
    <source>
        <dbReference type="EMBL" id="CAI9171501.1"/>
    </source>
</evidence>
<feature type="compositionally biased region" description="Gly residues" evidence="1">
    <location>
        <begin position="69"/>
        <end position="78"/>
    </location>
</feature>
<organism evidence="2 3">
    <name type="scientific">Rangifer tarandus platyrhynchus</name>
    <name type="common">Svalbard reindeer</name>
    <dbReference type="NCBI Taxonomy" id="3082113"/>
    <lineage>
        <taxon>Eukaryota</taxon>
        <taxon>Metazoa</taxon>
        <taxon>Chordata</taxon>
        <taxon>Craniata</taxon>
        <taxon>Vertebrata</taxon>
        <taxon>Euteleostomi</taxon>
        <taxon>Mammalia</taxon>
        <taxon>Eutheria</taxon>
        <taxon>Laurasiatheria</taxon>
        <taxon>Artiodactyla</taxon>
        <taxon>Ruminantia</taxon>
        <taxon>Pecora</taxon>
        <taxon>Cervidae</taxon>
        <taxon>Odocoileinae</taxon>
        <taxon>Rangifer</taxon>
    </lineage>
</organism>